<evidence type="ECO:0000256" key="4">
    <source>
        <dbReference type="ARBA" id="ARBA00023082"/>
    </source>
</evidence>
<dbReference type="Gene3D" id="1.10.1740.10">
    <property type="match status" value="1"/>
</dbReference>
<evidence type="ECO:0000256" key="5">
    <source>
        <dbReference type="ARBA" id="ARBA00023163"/>
    </source>
</evidence>
<evidence type="ECO:0000313" key="8">
    <source>
        <dbReference type="EMBL" id="SDM26982.1"/>
    </source>
</evidence>
<dbReference type="InterPro" id="IPR014284">
    <property type="entry name" value="RNA_pol_sigma-70_dom"/>
</dbReference>
<dbReference type="InterPro" id="IPR007627">
    <property type="entry name" value="RNA_pol_sigma70_r2"/>
</dbReference>
<dbReference type="GO" id="GO:0006352">
    <property type="term" value="P:DNA-templated transcription initiation"/>
    <property type="evidence" value="ECO:0007669"/>
    <property type="project" value="InterPro"/>
</dbReference>
<dbReference type="EMBL" id="LT629701">
    <property type="protein sequence ID" value="SDM26982.1"/>
    <property type="molecule type" value="Genomic_DNA"/>
</dbReference>
<dbReference type="eggNOG" id="COG1595">
    <property type="taxonomic scope" value="Bacteria"/>
</dbReference>
<dbReference type="GO" id="GO:0003677">
    <property type="term" value="F:DNA binding"/>
    <property type="evidence" value="ECO:0007669"/>
    <property type="project" value="InterPro"/>
</dbReference>
<dbReference type="NCBIfam" id="NF007214">
    <property type="entry name" value="PRK09636.1"/>
    <property type="match status" value="1"/>
</dbReference>
<name>A0A1G9RUX1_ALLAB</name>
<evidence type="ECO:0000256" key="3">
    <source>
        <dbReference type="ARBA" id="ARBA00023015"/>
    </source>
</evidence>
<dbReference type="STRING" id="211114.SAMN04489726_0700"/>
<dbReference type="InterPro" id="IPR013324">
    <property type="entry name" value="RNA_pol_sigma_r3/r4-like"/>
</dbReference>
<proteinExistence type="inferred from homology"/>
<sequence length="296" mass="32762">METSAVEEFERHRSRLFGLAYRMLGSAHEAEDVVHDAFLKWNGAKRDAVASPPAWLTKVVTNLCLNRLTSARVQREQYVGPWLPEPILTTDGALGPLETAELRDSVSLALLFLLERLTPTERAVFVLREAFSYSHREIAEILDLSEANCRQLHRRAHQHVGTREPRFEPDPRRRFELVQRFLAAARDGDMPGLERLLAEDVTSWADGGGHMGMARRPILGRDRVARYLAGGFTKLPPGALTLELAEVNGAAAAVFRLDGVVAGVVVPEAVDDRVATLSIMANPAKLGFLAKQLSQN</sequence>
<evidence type="ECO:0000259" key="7">
    <source>
        <dbReference type="Pfam" id="PF08281"/>
    </source>
</evidence>
<dbReference type="Gene3D" id="1.10.10.10">
    <property type="entry name" value="Winged helix-like DNA-binding domain superfamily/Winged helix DNA-binding domain"/>
    <property type="match status" value="1"/>
</dbReference>
<dbReference type="Pfam" id="PF04542">
    <property type="entry name" value="Sigma70_r2"/>
    <property type="match status" value="1"/>
</dbReference>
<dbReference type="SUPFAM" id="SSF88659">
    <property type="entry name" value="Sigma3 and sigma4 domains of RNA polymerase sigma factors"/>
    <property type="match status" value="1"/>
</dbReference>
<keyword evidence="3" id="KW-0805">Transcription regulation</keyword>
<protein>
    <submittedName>
        <fullName evidence="8">RNA polymerase, sigma subunit, ECF family</fullName>
    </submittedName>
</protein>
<evidence type="ECO:0000259" key="6">
    <source>
        <dbReference type="Pfam" id="PF04542"/>
    </source>
</evidence>
<comment type="similarity">
    <text evidence="1">Belongs to the sigma-70 factor family. ECF subfamily.</text>
</comment>
<dbReference type="SUPFAM" id="SSF88946">
    <property type="entry name" value="Sigma2 domain of RNA polymerase sigma factors"/>
    <property type="match status" value="1"/>
</dbReference>
<evidence type="ECO:0000313" key="9">
    <source>
        <dbReference type="Proteomes" id="UP000183376"/>
    </source>
</evidence>
<feature type="domain" description="RNA polymerase sigma factor 70 region 4 type 2" evidence="7">
    <location>
        <begin position="108"/>
        <end position="156"/>
    </location>
</feature>
<dbReference type="Pfam" id="PF08281">
    <property type="entry name" value="Sigma70_r4_2"/>
    <property type="match status" value="1"/>
</dbReference>
<comment type="subunit">
    <text evidence="2">Interacts transiently with the RNA polymerase catalytic core formed by RpoA, RpoB, RpoC and RpoZ (2 alpha, 1 beta, 1 beta' and 1 omega subunit) to form the RNA polymerase holoenzyme that can initiate transcription.</text>
</comment>
<organism evidence="8 9">
    <name type="scientific">Allokutzneria albata</name>
    <name type="common">Kibdelosporangium albatum</name>
    <dbReference type="NCBI Taxonomy" id="211114"/>
    <lineage>
        <taxon>Bacteria</taxon>
        <taxon>Bacillati</taxon>
        <taxon>Actinomycetota</taxon>
        <taxon>Actinomycetes</taxon>
        <taxon>Pseudonocardiales</taxon>
        <taxon>Pseudonocardiaceae</taxon>
        <taxon>Allokutzneria</taxon>
    </lineage>
</organism>
<dbReference type="PANTHER" id="PTHR30173:SF36">
    <property type="entry name" value="ECF RNA POLYMERASE SIGMA FACTOR SIGJ"/>
    <property type="match status" value="1"/>
</dbReference>
<dbReference type="NCBIfam" id="TIGR02937">
    <property type="entry name" value="sigma70-ECF"/>
    <property type="match status" value="1"/>
</dbReference>
<evidence type="ECO:0000256" key="1">
    <source>
        <dbReference type="ARBA" id="ARBA00010641"/>
    </source>
</evidence>
<dbReference type="InterPro" id="IPR013325">
    <property type="entry name" value="RNA_pol_sigma_r2"/>
</dbReference>
<dbReference type="InterPro" id="IPR013249">
    <property type="entry name" value="RNA_pol_sigma70_r4_t2"/>
</dbReference>
<dbReference type="NCBIfam" id="TIGR02957">
    <property type="entry name" value="SigX4"/>
    <property type="match status" value="1"/>
</dbReference>
<dbReference type="InterPro" id="IPR032710">
    <property type="entry name" value="NTF2-like_dom_sf"/>
</dbReference>
<dbReference type="PANTHER" id="PTHR30173">
    <property type="entry name" value="SIGMA 19 FACTOR"/>
    <property type="match status" value="1"/>
</dbReference>
<keyword evidence="4" id="KW-0731">Sigma factor</keyword>
<dbReference type="Gene3D" id="3.10.450.50">
    <property type="match status" value="1"/>
</dbReference>
<dbReference type="InterPro" id="IPR014303">
    <property type="entry name" value="RNA_pol_sigma-70_ECF"/>
</dbReference>
<keyword evidence="5" id="KW-0804">Transcription</keyword>
<keyword evidence="9" id="KW-1185">Reference proteome</keyword>
<dbReference type="InterPro" id="IPR036388">
    <property type="entry name" value="WH-like_DNA-bd_sf"/>
</dbReference>
<dbReference type="InterPro" id="IPR052704">
    <property type="entry name" value="ECF_Sigma-70_Domain"/>
</dbReference>
<gene>
    <name evidence="8" type="ORF">SAMN04489726_0700</name>
</gene>
<reference evidence="8 9" key="1">
    <citation type="submission" date="2016-10" db="EMBL/GenBank/DDBJ databases">
        <authorList>
            <person name="de Groot N.N."/>
        </authorList>
    </citation>
    <scope>NUCLEOTIDE SEQUENCE [LARGE SCALE GENOMIC DNA]</scope>
    <source>
        <strain evidence="8 9">DSM 44149</strain>
    </source>
</reference>
<feature type="domain" description="RNA polymerase sigma-70 region 2" evidence="6">
    <location>
        <begin position="9"/>
        <end position="72"/>
    </location>
</feature>
<dbReference type="GO" id="GO:0016987">
    <property type="term" value="F:sigma factor activity"/>
    <property type="evidence" value="ECO:0007669"/>
    <property type="project" value="UniProtKB-KW"/>
</dbReference>
<dbReference type="SUPFAM" id="SSF54427">
    <property type="entry name" value="NTF2-like"/>
    <property type="match status" value="1"/>
</dbReference>
<dbReference type="AlphaFoldDB" id="A0A1G9RUX1"/>
<accession>A0A1G9RUX1</accession>
<evidence type="ECO:0000256" key="2">
    <source>
        <dbReference type="ARBA" id="ARBA00011344"/>
    </source>
</evidence>
<dbReference type="Proteomes" id="UP000183376">
    <property type="component" value="Chromosome I"/>
</dbReference>